<evidence type="ECO:0000256" key="1">
    <source>
        <dbReference type="SAM" id="Phobius"/>
    </source>
</evidence>
<dbReference type="AlphaFoldDB" id="A0A1I3SJU1"/>
<dbReference type="PANTHER" id="PTHR40042:SF1">
    <property type="entry name" value="DUF1405 DOMAIN-CONTAINING PROTEIN"/>
    <property type="match status" value="1"/>
</dbReference>
<sequence>MMLLTILNQRWCLWALFIVNLLGSIYGFYWYKNQLAVTPTHFLIFVPDSPTASSAFTIVLLLYLLNRKSPLMEAFAAITLFKYGIWAVVMIVWGGILDQQPFLQALTWQHWMLVFSHLGMAAQALLYAPVYSYQLKEIGIVAGWTLLNDAMDYSFDIHPWLHPELELYQPYVAIFTVCLSLVSIFLVASLQKMQGKYILFSKISK</sequence>
<feature type="transmembrane region" description="Helical" evidence="1">
    <location>
        <begin position="12"/>
        <end position="31"/>
    </location>
</feature>
<dbReference type="PANTHER" id="PTHR40042">
    <property type="entry name" value="HYPOTHETICAL MEMBRANE SPANNING PROTEIN"/>
    <property type="match status" value="1"/>
</dbReference>
<evidence type="ECO:0000313" key="3">
    <source>
        <dbReference type="Proteomes" id="UP000199545"/>
    </source>
</evidence>
<dbReference type="InterPro" id="IPR009845">
    <property type="entry name" value="DUF1405"/>
</dbReference>
<name>A0A1I3SJU1_9BACL</name>
<feature type="transmembrane region" description="Helical" evidence="1">
    <location>
        <begin position="43"/>
        <end position="65"/>
    </location>
</feature>
<organism evidence="2 3">
    <name type="scientific">Thermoflavimicrobium dichotomicum</name>
    <dbReference type="NCBI Taxonomy" id="46223"/>
    <lineage>
        <taxon>Bacteria</taxon>
        <taxon>Bacillati</taxon>
        <taxon>Bacillota</taxon>
        <taxon>Bacilli</taxon>
        <taxon>Bacillales</taxon>
        <taxon>Thermoactinomycetaceae</taxon>
        <taxon>Thermoflavimicrobium</taxon>
    </lineage>
</organism>
<accession>A0A1I3SJU1</accession>
<reference evidence="2 3" key="1">
    <citation type="submission" date="2016-10" db="EMBL/GenBank/DDBJ databases">
        <authorList>
            <person name="de Groot N.N."/>
        </authorList>
    </citation>
    <scope>NUCLEOTIDE SEQUENCE [LARGE SCALE GENOMIC DNA]</scope>
    <source>
        <strain evidence="2 3">DSM 44778</strain>
    </source>
</reference>
<keyword evidence="1" id="KW-0472">Membrane</keyword>
<keyword evidence="1" id="KW-1133">Transmembrane helix</keyword>
<dbReference type="EMBL" id="FORR01000013">
    <property type="protein sequence ID" value="SFJ58923.1"/>
    <property type="molecule type" value="Genomic_DNA"/>
</dbReference>
<keyword evidence="3" id="KW-1185">Reference proteome</keyword>
<dbReference type="Proteomes" id="UP000199545">
    <property type="component" value="Unassembled WGS sequence"/>
</dbReference>
<dbReference type="Pfam" id="PF07187">
    <property type="entry name" value="DUF1405"/>
    <property type="match status" value="1"/>
</dbReference>
<dbReference type="STRING" id="46223.SAMN05421852_11371"/>
<gene>
    <name evidence="2" type="ORF">SAMN05421852_11371</name>
</gene>
<keyword evidence="1" id="KW-0812">Transmembrane</keyword>
<proteinExistence type="predicted"/>
<feature type="transmembrane region" description="Helical" evidence="1">
    <location>
        <begin position="74"/>
        <end position="96"/>
    </location>
</feature>
<feature type="transmembrane region" description="Helical" evidence="1">
    <location>
        <begin position="171"/>
        <end position="190"/>
    </location>
</feature>
<evidence type="ECO:0000313" key="2">
    <source>
        <dbReference type="EMBL" id="SFJ58923.1"/>
    </source>
</evidence>
<protein>
    <submittedName>
        <fullName evidence="2">Uncharacterized membrane protein YpjA</fullName>
    </submittedName>
</protein>